<protein>
    <recommendedName>
        <fullName evidence="1">4Fe4S-binding SPASM domain-containing protein</fullName>
    </recommendedName>
</protein>
<dbReference type="Gene3D" id="3.20.20.70">
    <property type="entry name" value="Aldolase class I"/>
    <property type="match status" value="1"/>
</dbReference>
<organism evidence="2 3">
    <name type="scientific">Flavobacterium hankyongi</name>
    <dbReference type="NCBI Taxonomy" id="1176532"/>
    <lineage>
        <taxon>Bacteria</taxon>
        <taxon>Pseudomonadati</taxon>
        <taxon>Bacteroidota</taxon>
        <taxon>Flavobacteriia</taxon>
        <taxon>Flavobacteriales</taxon>
        <taxon>Flavobacteriaceae</taxon>
        <taxon>Flavobacterium</taxon>
    </lineage>
</organism>
<dbReference type="SUPFAM" id="SSF102114">
    <property type="entry name" value="Radical SAM enzymes"/>
    <property type="match status" value="1"/>
</dbReference>
<name>A0ABP8ZLK2_9FLAO</name>
<proteinExistence type="predicted"/>
<dbReference type="NCBIfam" id="TIGR04193">
    <property type="entry name" value="SPASM_w_grasp"/>
    <property type="match status" value="1"/>
</dbReference>
<dbReference type="NCBIfam" id="TIGR04085">
    <property type="entry name" value="rSAM_more_4Fe4S"/>
    <property type="match status" value="1"/>
</dbReference>
<dbReference type="InterPro" id="IPR026497">
    <property type="entry name" value="GRASP-with-SPASM"/>
</dbReference>
<dbReference type="RefSeq" id="WP_264544238.1">
    <property type="nucleotide sequence ID" value="NZ_BAABIP010000007.1"/>
</dbReference>
<reference evidence="3" key="1">
    <citation type="journal article" date="2019" name="Int. J. Syst. Evol. Microbiol.">
        <title>The Global Catalogue of Microorganisms (GCM) 10K type strain sequencing project: providing services to taxonomists for standard genome sequencing and annotation.</title>
        <authorList>
            <consortium name="The Broad Institute Genomics Platform"/>
            <consortium name="The Broad Institute Genome Sequencing Center for Infectious Disease"/>
            <person name="Wu L."/>
            <person name="Ma J."/>
        </authorList>
    </citation>
    <scope>NUCLEOTIDE SEQUENCE [LARGE SCALE GENOMIC DNA]</scope>
    <source>
        <strain evidence="3">JCM 18198</strain>
    </source>
</reference>
<feature type="domain" description="4Fe4S-binding SPASM" evidence="1">
    <location>
        <begin position="248"/>
        <end position="305"/>
    </location>
</feature>
<evidence type="ECO:0000259" key="1">
    <source>
        <dbReference type="Pfam" id="PF13186"/>
    </source>
</evidence>
<dbReference type="InterPro" id="IPR013785">
    <property type="entry name" value="Aldolase_TIM"/>
</dbReference>
<evidence type="ECO:0000313" key="3">
    <source>
        <dbReference type="Proteomes" id="UP001500141"/>
    </source>
</evidence>
<comment type="caution">
    <text evidence="2">The sequence shown here is derived from an EMBL/GenBank/DDBJ whole genome shotgun (WGS) entry which is preliminary data.</text>
</comment>
<accession>A0ABP8ZLK2</accession>
<sequence>MNSGKYFKVFANCIFVYGYNRSLIIDSQRNHFTIIPNEMYDMINQFQSKKSIEDVVSSYGHENLDVVNEYIDFLIENEFGFVTNEDEFDLFPKMNTDFEIASHITNCIVEISEVNLFNIDKIISDLDFLQCKNVQFISYETIDLKTLKDLLVKANNSNFRSIELVLKYSDEILSFINKIDDINFRVTQLTLHSSSPKREFEDLKASFNINLLEYELKNFKHCGIVDAKYFSDVNKYKILESLNHNSCLNKKVSINKKGEIKNCPSMTGSFGNINDITLKEAFNHSNFKEYWGVTKDKISVCKDCEFRHVCTDCRAYVENPNDMYSKPLKCGYNPYTNVWEEWSTNPLKEKAIAFYEMSDLIKR</sequence>
<dbReference type="EMBL" id="BAABIP010000007">
    <property type="protein sequence ID" value="GAA4759947.1"/>
    <property type="molecule type" value="Genomic_DNA"/>
</dbReference>
<dbReference type="Proteomes" id="UP001500141">
    <property type="component" value="Unassembled WGS sequence"/>
</dbReference>
<dbReference type="InterPro" id="IPR023885">
    <property type="entry name" value="4Fe4S-binding_SPASM_dom"/>
</dbReference>
<dbReference type="Pfam" id="PF13186">
    <property type="entry name" value="SPASM"/>
    <property type="match status" value="1"/>
</dbReference>
<gene>
    <name evidence="2" type="ORF">GCM10023230_05800</name>
</gene>
<evidence type="ECO:0000313" key="2">
    <source>
        <dbReference type="EMBL" id="GAA4759947.1"/>
    </source>
</evidence>
<dbReference type="InterPro" id="IPR058240">
    <property type="entry name" value="rSAM_sf"/>
</dbReference>
<keyword evidence="3" id="KW-1185">Reference proteome</keyword>